<proteinExistence type="predicted"/>
<dbReference type="SUPFAM" id="SSF49785">
    <property type="entry name" value="Galactose-binding domain-like"/>
    <property type="match status" value="2"/>
</dbReference>
<dbReference type="AlphaFoldDB" id="A0A3M6UGP6"/>
<dbReference type="InterPro" id="IPR008979">
    <property type="entry name" value="Galactose-bd-like_sf"/>
</dbReference>
<organism evidence="4 5">
    <name type="scientific">Pocillopora damicornis</name>
    <name type="common">Cauliflower coral</name>
    <name type="synonym">Millepora damicornis</name>
    <dbReference type="NCBI Taxonomy" id="46731"/>
    <lineage>
        <taxon>Eukaryota</taxon>
        <taxon>Metazoa</taxon>
        <taxon>Cnidaria</taxon>
        <taxon>Anthozoa</taxon>
        <taxon>Hexacorallia</taxon>
        <taxon>Scleractinia</taxon>
        <taxon>Astrocoeniina</taxon>
        <taxon>Pocilloporidae</taxon>
        <taxon>Pocillopora</taxon>
    </lineage>
</organism>
<dbReference type="SMART" id="SM00584">
    <property type="entry name" value="TLDc"/>
    <property type="match status" value="1"/>
</dbReference>
<comment type="caution">
    <text evidence="4">The sequence shown here is derived from an EMBL/GenBank/DDBJ whole genome shotgun (WGS) entry which is preliminary data.</text>
</comment>
<dbReference type="InterPro" id="IPR006571">
    <property type="entry name" value="TLDc_dom"/>
</dbReference>
<dbReference type="OrthoDB" id="5978609at2759"/>
<keyword evidence="5" id="KW-1185">Reference proteome</keyword>
<dbReference type="CDD" id="cd06263">
    <property type="entry name" value="MAM"/>
    <property type="match status" value="1"/>
</dbReference>
<evidence type="ECO:0000259" key="3">
    <source>
        <dbReference type="PROSITE" id="PS51886"/>
    </source>
</evidence>
<sequence>SPAGFFFFYLSIYFTYILAAKFISQILGGNSALHEALNSWLLNVTPIASRWTRCYLTTDHGWWASTFHTNCDNRGPTVTLVKVGDYIFGGFLDQPWGGERNLTSSTAFLFSLQNPEYLQPVKLEINASSINRGAIAALSDPLLGPVFGDGDLVISDMANTGIFSYSKLGRSYLLPDGIDPNTAAAHNLLAGSANFIPDEIEVFAYEGKKNFIPHYLVNTSIADDQNNVAGGSEMESENFWYQAQIFHMKLCFVFQLFHGNWEGATVVKNAILSPFEARFVRFIPNECSEDDCLLEAEAYLLIKESRTNIISLSSENSSSTGLAMFKMQDSLTYRVQVRTMEGLRLLTQLFSGSPREFPPLCNAPLGLESGLVSDSQITSSSVRGPGFENHNARLNYLSCWSTLELDPWIQVELRAFTRVTKVSTQGRPDADEWVQSYAIKYQVTKISPLLDYESEGDFQGNFDRSTVVAHDILATGMIFRIYPKSWYTQPSLRLELYGCSLDEHSFRHIESSYPRERGDKARMLTLHATESHKCLSFTYHMNGSTIGRLNVFIRGPDSEESLLWRLAGSQGNKWNTATVPIERKSPYQIVFEGVVGDSYTSDIAVDNISLGLDNSCTFKPVTARREIAGFRSDLLQNGPWFQDTLMEWLAEKGLGDEYWVPCFRGSLDSWNASLFKSQCRNKKSTVALIRKGDCLFGGFSDKPWEGPVTGFIPSTKSFLFTLQSSSSLSSEAKWPVLSSQRSRAIFYAPGRLQFGEDLVLNLINRSLSVNIGHVYDIENEDGDLFCGANGTIVEADDVEVLSPLGM</sequence>
<dbReference type="Pfam" id="PF07534">
    <property type="entry name" value="TLD"/>
    <property type="match status" value="2"/>
</dbReference>
<feature type="non-terminal residue" evidence="4">
    <location>
        <position position="1"/>
    </location>
</feature>
<dbReference type="PROSITE" id="PS51886">
    <property type="entry name" value="TLDC"/>
    <property type="match status" value="1"/>
</dbReference>
<dbReference type="InterPro" id="IPR013320">
    <property type="entry name" value="ConA-like_dom_sf"/>
</dbReference>
<evidence type="ECO:0000259" key="1">
    <source>
        <dbReference type="PROSITE" id="PS50022"/>
    </source>
</evidence>
<dbReference type="Gene3D" id="2.60.120.200">
    <property type="match status" value="1"/>
</dbReference>
<evidence type="ECO:0000313" key="4">
    <source>
        <dbReference type="EMBL" id="RMX52850.1"/>
    </source>
</evidence>
<dbReference type="PANTHER" id="PTHR24543:SF325">
    <property type="entry name" value="F5_8 TYPE C DOMAIN-CONTAINING PROTEIN"/>
    <property type="match status" value="1"/>
</dbReference>
<dbReference type="PANTHER" id="PTHR24543">
    <property type="entry name" value="MULTICOPPER OXIDASE-RELATED"/>
    <property type="match status" value="1"/>
</dbReference>
<reference evidence="4 5" key="1">
    <citation type="journal article" date="2018" name="Sci. Rep.">
        <title>Comparative analysis of the Pocillopora damicornis genome highlights role of immune system in coral evolution.</title>
        <authorList>
            <person name="Cunning R."/>
            <person name="Bay R.A."/>
            <person name="Gillette P."/>
            <person name="Baker A.C."/>
            <person name="Traylor-Knowles N."/>
        </authorList>
    </citation>
    <scope>NUCLEOTIDE SEQUENCE [LARGE SCALE GENOMIC DNA]</scope>
    <source>
        <strain evidence="4">RSMAS</strain>
        <tissue evidence="4">Whole animal</tissue>
    </source>
</reference>
<dbReference type="Pfam" id="PF00629">
    <property type="entry name" value="MAM"/>
    <property type="match status" value="1"/>
</dbReference>
<gene>
    <name evidence="4" type="ORF">pdam_00011315</name>
</gene>
<name>A0A3M6UGP6_POCDA</name>
<dbReference type="SMART" id="SM00137">
    <property type="entry name" value="MAM"/>
    <property type="match status" value="1"/>
</dbReference>
<dbReference type="PROSITE" id="PS01286">
    <property type="entry name" value="FA58C_2"/>
    <property type="match status" value="1"/>
</dbReference>
<dbReference type="Proteomes" id="UP000275408">
    <property type="component" value="Unassembled WGS sequence"/>
</dbReference>
<evidence type="ECO:0000313" key="5">
    <source>
        <dbReference type="Proteomes" id="UP000275408"/>
    </source>
</evidence>
<feature type="domain" description="TLDc" evidence="3">
    <location>
        <begin position="25"/>
        <end position="206"/>
    </location>
</feature>
<dbReference type="SUPFAM" id="SSF49899">
    <property type="entry name" value="Concanavalin A-like lectins/glucanases"/>
    <property type="match status" value="1"/>
</dbReference>
<dbReference type="CDD" id="cd00057">
    <property type="entry name" value="FA58C"/>
    <property type="match status" value="1"/>
</dbReference>
<dbReference type="InterPro" id="IPR000421">
    <property type="entry name" value="FA58C"/>
</dbReference>
<feature type="domain" description="MAM" evidence="2">
    <location>
        <begin position="534"/>
        <end position="618"/>
    </location>
</feature>
<dbReference type="Pfam" id="PF00754">
    <property type="entry name" value="F5_F8_type_C"/>
    <property type="match status" value="1"/>
</dbReference>
<accession>A0A3M6UGP6</accession>
<protein>
    <recommendedName>
        <fullName evidence="6">TLDc domain-containing protein</fullName>
    </recommendedName>
</protein>
<dbReference type="Gene3D" id="2.60.120.260">
    <property type="entry name" value="Galactose-binding domain-like"/>
    <property type="match status" value="2"/>
</dbReference>
<evidence type="ECO:0008006" key="6">
    <source>
        <dbReference type="Google" id="ProtNLM"/>
    </source>
</evidence>
<dbReference type="EMBL" id="RCHS01001562">
    <property type="protein sequence ID" value="RMX52850.1"/>
    <property type="molecule type" value="Genomic_DNA"/>
</dbReference>
<dbReference type="PROSITE" id="PS50060">
    <property type="entry name" value="MAM_2"/>
    <property type="match status" value="1"/>
</dbReference>
<dbReference type="GO" id="GO:0016020">
    <property type="term" value="C:membrane"/>
    <property type="evidence" value="ECO:0007669"/>
    <property type="project" value="InterPro"/>
</dbReference>
<feature type="domain" description="F5/8 type C" evidence="1">
    <location>
        <begin position="361"/>
        <end position="499"/>
    </location>
</feature>
<dbReference type="PROSITE" id="PS50022">
    <property type="entry name" value="FA58C_3"/>
    <property type="match status" value="1"/>
</dbReference>
<dbReference type="SMART" id="SM00231">
    <property type="entry name" value="FA58C"/>
    <property type="match status" value="1"/>
</dbReference>
<dbReference type="InterPro" id="IPR000998">
    <property type="entry name" value="MAM_dom"/>
</dbReference>
<evidence type="ECO:0000259" key="2">
    <source>
        <dbReference type="PROSITE" id="PS50060"/>
    </source>
</evidence>